<dbReference type="InterPro" id="IPR013149">
    <property type="entry name" value="ADH-like_C"/>
</dbReference>
<sequence length="354" mass="38172">MTTVFAYAAPSASGELGPFSYEPRNLRNDDVEIKILYCGVCHTDLHKCRNHWGGSQYPLVPGHEIVGKVARVGTSVTKYKLGDVAAVGCLVDSCGNCRSCKDGLENYCENAPTLTYDADDRKDGKRLYGGYSESITVRESFVLRVPSGLDVKSAAPLLCAGITMWSPLRNWKVNSKSKVAVAGLGGLGHMGIKLAKGLGAHVTLLSRSPGKATDGRRLGADDVLITTDEAAVARASNRFDIILDTVPYDHDVNPYLSLLRRDGNLVLLGLIGNIQATPLNTGPMLSARRSVSGSGIGGIQETQELLDFCAAKKILPDVEMIAIQEINDAYERLIKGDVKYRFVIDIESLSKVRG</sequence>
<dbReference type="Pfam" id="PF08240">
    <property type="entry name" value="ADH_N"/>
    <property type="match status" value="1"/>
</dbReference>
<dbReference type="Gene3D" id="3.90.180.10">
    <property type="entry name" value="Medium-chain alcohol dehydrogenases, catalytic domain"/>
    <property type="match status" value="1"/>
</dbReference>
<dbReference type="STRING" id="644223.C4R3A2"/>
<name>C4R3A2_KOMPG</name>
<dbReference type="PROSITE" id="PS00059">
    <property type="entry name" value="ADH_ZINC"/>
    <property type="match status" value="1"/>
</dbReference>
<dbReference type="Pfam" id="PF00107">
    <property type="entry name" value="ADH_zinc_N"/>
    <property type="match status" value="1"/>
</dbReference>
<evidence type="ECO:0000259" key="6">
    <source>
        <dbReference type="SMART" id="SM00829"/>
    </source>
</evidence>
<dbReference type="RefSeq" id="XP_002492217.1">
    <property type="nucleotide sequence ID" value="XM_002492172.1"/>
</dbReference>
<dbReference type="SUPFAM" id="SSF51735">
    <property type="entry name" value="NAD(P)-binding Rossmann-fold domains"/>
    <property type="match status" value="1"/>
</dbReference>
<feature type="domain" description="Enoyl reductase (ER)" evidence="6">
    <location>
        <begin position="14"/>
        <end position="344"/>
    </location>
</feature>
<dbReference type="InterPro" id="IPR036291">
    <property type="entry name" value="NAD(P)-bd_dom_sf"/>
</dbReference>
<dbReference type="GO" id="GO:0008270">
    <property type="term" value="F:zinc ion binding"/>
    <property type="evidence" value="ECO:0007669"/>
    <property type="project" value="InterPro"/>
</dbReference>
<evidence type="ECO:0000313" key="7">
    <source>
        <dbReference type="EMBL" id="CAY69937.1"/>
    </source>
</evidence>
<dbReference type="InterPro" id="IPR020843">
    <property type="entry name" value="ER"/>
</dbReference>
<dbReference type="Proteomes" id="UP000000314">
    <property type="component" value="Chromosome 3"/>
</dbReference>
<dbReference type="InterPro" id="IPR011032">
    <property type="entry name" value="GroES-like_sf"/>
</dbReference>
<keyword evidence="4" id="KW-0560">Oxidoreductase</keyword>
<dbReference type="CDD" id="cd05283">
    <property type="entry name" value="CAD1"/>
    <property type="match status" value="1"/>
</dbReference>
<keyword evidence="3 5" id="KW-0862">Zinc</keyword>
<dbReference type="SMR" id="C4R3A2"/>
<dbReference type="KEGG" id="ppa:PAS_chr3_0006"/>
<dbReference type="FunFam" id="3.40.50.720:FF:000022">
    <property type="entry name" value="Cinnamyl alcohol dehydrogenase"/>
    <property type="match status" value="1"/>
</dbReference>
<comment type="cofactor">
    <cofactor evidence="1 5">
        <name>Zn(2+)</name>
        <dbReference type="ChEBI" id="CHEBI:29105"/>
    </cofactor>
</comment>
<dbReference type="AlphaFoldDB" id="C4R3A2"/>
<dbReference type="PANTHER" id="PTHR42683">
    <property type="entry name" value="ALDEHYDE REDUCTASE"/>
    <property type="match status" value="1"/>
</dbReference>
<evidence type="ECO:0000256" key="5">
    <source>
        <dbReference type="RuleBase" id="RU361277"/>
    </source>
</evidence>
<dbReference type="HOGENOM" id="CLU_026673_20_2_1"/>
<dbReference type="OMA" id="TFTAWAC"/>
<dbReference type="EMBL" id="FN392321">
    <property type="protein sequence ID" value="CAY69937.1"/>
    <property type="molecule type" value="Genomic_DNA"/>
</dbReference>
<dbReference type="eggNOG" id="KOG0023">
    <property type="taxonomic scope" value="Eukaryota"/>
</dbReference>
<evidence type="ECO:0000256" key="1">
    <source>
        <dbReference type="ARBA" id="ARBA00001947"/>
    </source>
</evidence>
<dbReference type="InParanoid" id="C4R3A2"/>
<comment type="similarity">
    <text evidence="5">Belongs to the zinc-containing alcohol dehydrogenase family.</text>
</comment>
<dbReference type="SUPFAM" id="SSF50129">
    <property type="entry name" value="GroES-like"/>
    <property type="match status" value="1"/>
</dbReference>
<gene>
    <name evidence="7" type="ordered locus">PAS_chr3_0006</name>
</gene>
<dbReference type="InterPro" id="IPR002328">
    <property type="entry name" value="ADH_Zn_CS"/>
</dbReference>
<keyword evidence="8" id="KW-1185">Reference proteome</keyword>
<organism evidence="7 8">
    <name type="scientific">Komagataella phaffii (strain GS115 / ATCC 20864)</name>
    <name type="common">Yeast</name>
    <name type="synonym">Pichia pastoris</name>
    <dbReference type="NCBI Taxonomy" id="644223"/>
    <lineage>
        <taxon>Eukaryota</taxon>
        <taxon>Fungi</taxon>
        <taxon>Dikarya</taxon>
        <taxon>Ascomycota</taxon>
        <taxon>Saccharomycotina</taxon>
        <taxon>Pichiomycetes</taxon>
        <taxon>Pichiales</taxon>
        <taxon>Pichiaceae</taxon>
        <taxon>Komagataella</taxon>
    </lineage>
</organism>
<accession>C4R3A2</accession>
<keyword evidence="2 5" id="KW-0479">Metal-binding</keyword>
<evidence type="ECO:0000256" key="2">
    <source>
        <dbReference type="ARBA" id="ARBA00022723"/>
    </source>
</evidence>
<evidence type="ECO:0000313" key="8">
    <source>
        <dbReference type="Proteomes" id="UP000000314"/>
    </source>
</evidence>
<reference evidence="7 8" key="1">
    <citation type="journal article" date="2009" name="Nat. Biotechnol.">
        <title>Genome sequence of the recombinant protein production host Pichia pastoris.</title>
        <authorList>
            <person name="De Schutter K."/>
            <person name="Lin Y.C."/>
            <person name="Tiels P."/>
            <person name="Van Hecke A."/>
            <person name="Glinka S."/>
            <person name="Weber-Lehmann J."/>
            <person name="Rouze P."/>
            <person name="Van de Peer Y."/>
            <person name="Callewaert N."/>
        </authorList>
    </citation>
    <scope>NUCLEOTIDE SEQUENCE [LARGE SCALE GENOMIC DNA]</scope>
    <source>
        <strain evidence="8">GS115 / ATCC 20864</strain>
    </source>
</reference>
<dbReference type="Gene3D" id="3.40.50.720">
    <property type="entry name" value="NAD(P)-binding Rossmann-like Domain"/>
    <property type="match status" value="1"/>
</dbReference>
<dbReference type="GeneID" id="8199634"/>
<evidence type="ECO:0000256" key="4">
    <source>
        <dbReference type="ARBA" id="ARBA00023002"/>
    </source>
</evidence>
<dbReference type="GO" id="GO:0016616">
    <property type="term" value="F:oxidoreductase activity, acting on the CH-OH group of donors, NAD or NADP as acceptor"/>
    <property type="evidence" value="ECO:0007669"/>
    <property type="project" value="InterPro"/>
</dbReference>
<evidence type="ECO:0000256" key="3">
    <source>
        <dbReference type="ARBA" id="ARBA00022833"/>
    </source>
</evidence>
<dbReference type="InterPro" id="IPR047109">
    <property type="entry name" value="CAD-like"/>
</dbReference>
<dbReference type="OrthoDB" id="1879366at2759"/>
<proteinExistence type="inferred from homology"/>
<dbReference type="SMART" id="SM00829">
    <property type="entry name" value="PKS_ER"/>
    <property type="match status" value="1"/>
</dbReference>
<dbReference type="InterPro" id="IPR013154">
    <property type="entry name" value="ADH-like_N"/>
</dbReference>
<protein>
    <submittedName>
        <fullName evidence="7">NADPH-dependent medium chain alcohol dehydrogenase</fullName>
    </submittedName>
</protein>